<keyword evidence="7" id="KW-0067">ATP-binding</keyword>
<dbReference type="GO" id="GO:0016887">
    <property type="term" value="F:ATP hydrolysis activity"/>
    <property type="evidence" value="ECO:0007669"/>
    <property type="project" value="InterPro"/>
</dbReference>
<dbReference type="InterPro" id="IPR017871">
    <property type="entry name" value="ABC_transporter-like_CS"/>
</dbReference>
<dbReference type="EMBL" id="MLKD01000019">
    <property type="protein sequence ID" value="OQE17949.1"/>
    <property type="molecule type" value="Genomic_DNA"/>
</dbReference>
<evidence type="ECO:0000256" key="1">
    <source>
        <dbReference type="ARBA" id="ARBA00004141"/>
    </source>
</evidence>
<feature type="domain" description="ABC transporter" evidence="11">
    <location>
        <begin position="1250"/>
        <end position="1475"/>
    </location>
</feature>
<feature type="transmembrane region" description="Helical" evidence="10">
    <location>
        <begin position="412"/>
        <end position="432"/>
    </location>
</feature>
<keyword evidence="8 10" id="KW-1133">Transmembrane helix</keyword>
<dbReference type="Pfam" id="PF00005">
    <property type="entry name" value="ABC_tran"/>
    <property type="match status" value="2"/>
</dbReference>
<dbReference type="GO" id="GO:0005319">
    <property type="term" value="F:lipid transporter activity"/>
    <property type="evidence" value="ECO:0007669"/>
    <property type="project" value="TreeGrafter"/>
</dbReference>
<feature type="transmembrane region" description="Helical" evidence="10">
    <location>
        <begin position="798"/>
        <end position="820"/>
    </location>
</feature>
<keyword evidence="13" id="KW-1185">Reference proteome</keyword>
<keyword evidence="9 10" id="KW-0472">Membrane</keyword>
<feature type="domain" description="ABC transporter" evidence="11">
    <location>
        <begin position="454"/>
        <end position="675"/>
    </location>
</feature>
<feature type="transmembrane region" description="Helical" evidence="10">
    <location>
        <begin position="278"/>
        <end position="301"/>
    </location>
</feature>
<name>A0A1V6SW72_9EURO</name>
<feature type="transmembrane region" description="Helical" evidence="10">
    <location>
        <begin position="1089"/>
        <end position="1109"/>
    </location>
</feature>
<feature type="transmembrane region" description="Helical" evidence="10">
    <location>
        <begin position="1055"/>
        <end position="1077"/>
    </location>
</feature>
<reference evidence="13" key="1">
    <citation type="journal article" date="2017" name="Nat. Microbiol.">
        <title>Global analysis of biosynthetic gene clusters reveals vast potential of secondary metabolite production in Penicillium species.</title>
        <authorList>
            <person name="Nielsen J.C."/>
            <person name="Grijseels S."/>
            <person name="Prigent S."/>
            <person name="Ji B."/>
            <person name="Dainat J."/>
            <person name="Nielsen K.F."/>
            <person name="Frisvad J.C."/>
            <person name="Workman M."/>
            <person name="Nielsen J."/>
        </authorList>
    </citation>
    <scope>NUCLEOTIDE SEQUENCE [LARGE SCALE GENOMIC DNA]</scope>
    <source>
        <strain evidence="13">IBT 24891</strain>
    </source>
</reference>
<dbReference type="Gene3D" id="3.40.50.300">
    <property type="entry name" value="P-loop containing nucleotide triphosphate hydrolases"/>
    <property type="match status" value="2"/>
</dbReference>
<dbReference type="GO" id="GO:0005524">
    <property type="term" value="F:ATP binding"/>
    <property type="evidence" value="ECO:0007669"/>
    <property type="project" value="UniProtKB-KW"/>
</dbReference>
<evidence type="ECO:0000256" key="7">
    <source>
        <dbReference type="ARBA" id="ARBA00022840"/>
    </source>
</evidence>
<dbReference type="CDD" id="cd03263">
    <property type="entry name" value="ABC_subfamily_A"/>
    <property type="match status" value="2"/>
</dbReference>
<evidence type="ECO:0000313" key="12">
    <source>
        <dbReference type="EMBL" id="OQE17949.1"/>
    </source>
</evidence>
<sequence>MVPFHRCLRQTWILTWKNLLVFYKSPIASFIKALIVPIAITIIFCFLKDIKVANEGSNGISYTGTSVSSLPDAIAASSSQRLAVVTNGIQDAQLNKTIHSLLQEPGMEDFDLQLHDDPQSLFSSCRQSIYGTSECFAAVVFTAFNDTNAEYTIGIDKDFLQNTPYSYSPGESVLSKRILPLQWALDSHIGGFASSKRPTEKMWSGYFERDGSSYSSSLPHSVFWLTLVNSFVAPLFIFIFLIATYHISSTVAGERQDAVVDLLVAQGVTTVPRVLSNILSFSILYLPGVVISSVMLGEILFLHTSTGLIFILMLLAALALIICAHSIGSFFSKSSVSGMWACILIFALALVSLSQSLTSFRDPGQMLGLSLVFPPYAFATLIRDIATAEYGEEAFPSNTRTQSGVVMNMNGYLYFACFIVHIFLYGGLIFLVEHLRWGVPRTREWTETSDEVALKLSNLSKTYGKKKAVNDFNAEIQTGSVTFLLGPNGSGKTTTLKCISGVLKVDDGSKIQLSRDGLSFGLCPQNNVLWGDLSILEHVRLWTDLKTAGGPANPQDIDDVISECDLTEKAHSAARTLSGGQKRRLQLAIAFSGGSKVCCIDEASSGLDPLSRRNIWNIIQEGRRHRTTVLTTHFLDEADVLADHIIIMCKGSLVCQGSSIALRAQYGDNYRVRVDDESQTTWKAASSTEATQKVVELERLRPDLACHVTFPTLEQVFLRKTSEYGTAIDAAGGDGIVGESQESAEESGPVLEDKILALEDQFTAEDLNLDVRQSVGILRQIWVLFRKRYQLLYRPSGMAVYAVNLLLPIIIAAVLTKYFYTWDALVTCEQSFDKYVNPVGVDIAPFDQTSSSSSSYKDILGPTTQFQGGVQDELFIQSFPDTYLSRESLLKERKFVDNEDDYNEAFKTSMGQAGFGIYAASSDSTIFYHSADYYTAGSSVSGFGLVTNRIANSTSDTQARKISTSLQTMRHVEPEHNELNMPVSILIVIVFMASVSTAIIYPVYERTSNVQALEYSNGVSPFALWTAYLLFDTQFIIIQSLIVYGLLFIRPMNTIWYHPDCIFGAFILFGISSYLGTYVLSKVIRRGSFAASLGIHIVLFVLYIVAYVANQFGGPADSRQYTYDALQAGLGLIVPAANLARALFIGMNSFDVLCGKYGDADISYPFQYVLYGGVYANFVYEIIFLVIVLGLIEYAGSGWIRPLFFWRNKTPSRLHHQVDDGLASFDSRRDIMLQDHQTRSARQSDLAPILDVSRVSKFFGRSFAAQNVSLSISPNQTLALLGGNGAGKTTVINMIRGELRPDFGNIFVNGLSVLTQLRKARLNIGVCPQDDAVDNLTVRQTLEFYATVKGLQRVKENVDQVLAALNITQYEKTAARALSGGTKRKLTVAIAILGNPPLLLLDEPSTGQDASAKRILWRALKRIRANRAILLTTHSMEEAEALASKVAIMRTSVLVSGSLQGLNDTYGGAFRLLASRRNGMSADAVRDRVLAVFSNMGLTVMRYFDTRGIIQFFIKYEKKDLGRILSAMEVLKAGVLDESGDGKGEGSVGTNTSQYDDTRVFDDYTLIEPSLEETFMNVVKEGE</sequence>
<dbReference type="OrthoDB" id="8061355at2759"/>
<dbReference type="InterPro" id="IPR013525">
    <property type="entry name" value="ABC2_TM"/>
</dbReference>
<evidence type="ECO:0000256" key="3">
    <source>
        <dbReference type="ARBA" id="ARBA00022448"/>
    </source>
</evidence>
<dbReference type="InterPro" id="IPR003439">
    <property type="entry name" value="ABC_transporter-like_ATP-bd"/>
</dbReference>
<feature type="transmembrane region" description="Helical" evidence="10">
    <location>
        <begin position="308"/>
        <end position="331"/>
    </location>
</feature>
<dbReference type="Proteomes" id="UP000191285">
    <property type="component" value="Unassembled WGS sequence"/>
</dbReference>
<dbReference type="GO" id="GO:0140359">
    <property type="term" value="F:ABC-type transporter activity"/>
    <property type="evidence" value="ECO:0007669"/>
    <property type="project" value="InterPro"/>
</dbReference>
<evidence type="ECO:0000256" key="2">
    <source>
        <dbReference type="ARBA" id="ARBA00008869"/>
    </source>
</evidence>
<dbReference type="STRING" id="303698.A0A1V6SW72"/>
<evidence type="ECO:0000259" key="11">
    <source>
        <dbReference type="PROSITE" id="PS50893"/>
    </source>
</evidence>
<dbReference type="Pfam" id="PF12698">
    <property type="entry name" value="ABC2_membrane_3"/>
    <property type="match status" value="1"/>
</dbReference>
<feature type="transmembrane region" description="Helical" evidence="10">
    <location>
        <begin position="1025"/>
        <end position="1049"/>
    </location>
</feature>
<feature type="transmembrane region" description="Helical" evidence="10">
    <location>
        <begin position="337"/>
        <end position="354"/>
    </location>
</feature>
<feature type="transmembrane region" description="Helical" evidence="10">
    <location>
        <begin position="983"/>
        <end position="1004"/>
    </location>
</feature>
<comment type="subcellular location">
    <subcellularLocation>
        <location evidence="1">Membrane</location>
        <topology evidence="1">Multi-pass membrane protein</topology>
    </subcellularLocation>
</comment>
<dbReference type="PANTHER" id="PTHR19229:SF36">
    <property type="entry name" value="ATP-BINDING CASSETTE SUB-FAMILY A MEMBER 2"/>
    <property type="match status" value="1"/>
</dbReference>
<dbReference type="PANTHER" id="PTHR19229">
    <property type="entry name" value="ATP-BINDING CASSETTE TRANSPORTER SUBFAMILY A ABCA"/>
    <property type="match status" value="1"/>
</dbReference>
<proteinExistence type="inferred from homology"/>
<evidence type="ECO:0000313" key="13">
    <source>
        <dbReference type="Proteomes" id="UP000191285"/>
    </source>
</evidence>
<evidence type="ECO:0000256" key="5">
    <source>
        <dbReference type="ARBA" id="ARBA00022737"/>
    </source>
</evidence>
<organism evidence="12 13">
    <name type="scientific">Penicillium steckii</name>
    <dbReference type="NCBI Taxonomy" id="303698"/>
    <lineage>
        <taxon>Eukaryota</taxon>
        <taxon>Fungi</taxon>
        <taxon>Dikarya</taxon>
        <taxon>Ascomycota</taxon>
        <taxon>Pezizomycotina</taxon>
        <taxon>Eurotiomycetes</taxon>
        <taxon>Eurotiomycetidae</taxon>
        <taxon>Eurotiales</taxon>
        <taxon>Aspergillaceae</taxon>
        <taxon>Penicillium</taxon>
    </lineage>
</organism>
<gene>
    <name evidence="12" type="ORF">PENSTE_c019G00092</name>
</gene>
<feature type="transmembrane region" description="Helical" evidence="10">
    <location>
        <begin position="222"/>
        <end position="247"/>
    </location>
</feature>
<dbReference type="PROSITE" id="PS00211">
    <property type="entry name" value="ABC_TRANSPORTER_1"/>
    <property type="match status" value="1"/>
</dbReference>
<feature type="transmembrane region" description="Helical" evidence="10">
    <location>
        <begin position="27"/>
        <end position="47"/>
    </location>
</feature>
<keyword evidence="5" id="KW-0677">Repeat</keyword>
<accession>A0A1V6SW72</accession>
<dbReference type="SUPFAM" id="SSF52540">
    <property type="entry name" value="P-loop containing nucleoside triphosphate hydrolases"/>
    <property type="match status" value="2"/>
</dbReference>
<dbReference type="InterPro" id="IPR027417">
    <property type="entry name" value="P-loop_NTPase"/>
</dbReference>
<protein>
    <recommendedName>
        <fullName evidence="11">ABC transporter domain-containing protein</fullName>
    </recommendedName>
</protein>
<keyword evidence="4 10" id="KW-0812">Transmembrane</keyword>
<evidence type="ECO:0000256" key="10">
    <source>
        <dbReference type="SAM" id="Phobius"/>
    </source>
</evidence>
<dbReference type="InterPro" id="IPR003593">
    <property type="entry name" value="AAA+_ATPase"/>
</dbReference>
<dbReference type="InterPro" id="IPR026082">
    <property type="entry name" value="ABCA"/>
</dbReference>
<keyword evidence="6" id="KW-0547">Nucleotide-binding</keyword>
<feature type="transmembrane region" description="Helical" evidence="10">
    <location>
        <begin position="1129"/>
        <end position="1147"/>
    </location>
</feature>
<keyword evidence="3" id="KW-0813">Transport</keyword>
<evidence type="ECO:0000256" key="6">
    <source>
        <dbReference type="ARBA" id="ARBA00022741"/>
    </source>
</evidence>
<dbReference type="GO" id="GO:0016020">
    <property type="term" value="C:membrane"/>
    <property type="evidence" value="ECO:0007669"/>
    <property type="project" value="UniProtKB-SubCell"/>
</dbReference>
<evidence type="ECO:0000256" key="8">
    <source>
        <dbReference type="ARBA" id="ARBA00022989"/>
    </source>
</evidence>
<evidence type="ECO:0000256" key="4">
    <source>
        <dbReference type="ARBA" id="ARBA00022692"/>
    </source>
</evidence>
<comment type="similarity">
    <text evidence="2">Belongs to the ABC transporter superfamily. ABCA family.</text>
</comment>
<dbReference type="PROSITE" id="PS50893">
    <property type="entry name" value="ABC_TRANSPORTER_2"/>
    <property type="match status" value="2"/>
</dbReference>
<comment type="caution">
    <text evidence="12">The sequence shown here is derived from an EMBL/GenBank/DDBJ whole genome shotgun (WGS) entry which is preliminary data.</text>
</comment>
<dbReference type="SMART" id="SM00382">
    <property type="entry name" value="AAA"/>
    <property type="match status" value="2"/>
</dbReference>
<feature type="transmembrane region" description="Helical" evidence="10">
    <location>
        <begin position="1168"/>
        <end position="1192"/>
    </location>
</feature>
<evidence type="ECO:0000256" key="9">
    <source>
        <dbReference type="ARBA" id="ARBA00023136"/>
    </source>
</evidence>